<protein>
    <submittedName>
        <fullName evidence="8">DNA-binding response regulator</fullName>
    </submittedName>
</protein>
<dbReference type="InterPro" id="IPR016032">
    <property type="entry name" value="Sig_transdc_resp-reg_C-effctor"/>
</dbReference>
<dbReference type="SUPFAM" id="SSF46894">
    <property type="entry name" value="C-terminal effector domain of the bipartite response regulators"/>
    <property type="match status" value="1"/>
</dbReference>
<dbReference type="InterPro" id="IPR011006">
    <property type="entry name" value="CheY-like_superfamily"/>
</dbReference>
<dbReference type="InterPro" id="IPR001867">
    <property type="entry name" value="OmpR/PhoB-type_DNA-bd"/>
</dbReference>
<dbReference type="PROSITE" id="PS51755">
    <property type="entry name" value="OMPR_PHOB"/>
    <property type="match status" value="1"/>
</dbReference>
<dbReference type="InterPro" id="IPR039420">
    <property type="entry name" value="WalR-like"/>
</dbReference>
<dbReference type="Pfam" id="PF00072">
    <property type="entry name" value="Response_reg"/>
    <property type="match status" value="1"/>
</dbReference>
<gene>
    <name evidence="8" type="ORF">D3H65_08100</name>
</gene>
<dbReference type="GO" id="GO:0032993">
    <property type="term" value="C:protein-DNA complex"/>
    <property type="evidence" value="ECO:0007669"/>
    <property type="project" value="TreeGrafter"/>
</dbReference>
<dbReference type="Gene3D" id="6.10.250.690">
    <property type="match status" value="1"/>
</dbReference>
<dbReference type="RefSeq" id="WP_119049833.1">
    <property type="nucleotide sequence ID" value="NZ_CP032157.1"/>
</dbReference>
<evidence type="ECO:0000256" key="3">
    <source>
        <dbReference type="ARBA" id="ARBA00023125"/>
    </source>
</evidence>
<dbReference type="InterPro" id="IPR001789">
    <property type="entry name" value="Sig_transdc_resp-reg_receiver"/>
</dbReference>
<dbReference type="Gene3D" id="3.40.50.2300">
    <property type="match status" value="1"/>
</dbReference>
<dbReference type="EMBL" id="CP032157">
    <property type="protein sequence ID" value="AXY73946.1"/>
    <property type="molecule type" value="Genomic_DNA"/>
</dbReference>
<dbReference type="KEGG" id="pseg:D3H65_08100"/>
<dbReference type="SMART" id="SM00862">
    <property type="entry name" value="Trans_reg_C"/>
    <property type="match status" value="1"/>
</dbReference>
<dbReference type="Pfam" id="PF00486">
    <property type="entry name" value="Trans_reg_C"/>
    <property type="match status" value="1"/>
</dbReference>
<dbReference type="GO" id="GO:0006355">
    <property type="term" value="P:regulation of DNA-templated transcription"/>
    <property type="evidence" value="ECO:0007669"/>
    <property type="project" value="InterPro"/>
</dbReference>
<evidence type="ECO:0000256" key="1">
    <source>
        <dbReference type="ARBA" id="ARBA00022553"/>
    </source>
</evidence>
<name>A0A3B7MLV4_9BACT</name>
<sequence>MKPKILLVEDEVDLGNVVKQYLEIMEFTVDWARDGKSALAKFQAGQGRYDILLIDVSMPEMDGFELAIRVININPQVPFLFLTARNERSDRLHGLKLGADDYITKPFDIDELVLRIRNIIKRNTGNQEVTSRTMIERGDVQFQKDSLRLIIGNHPAIILTPRESELLEFLFNNENRILKREEILTRLWGENDYFLGRSLDVFISRLRKHLNKSNSISITNVYGVGFVFNVQLAGL</sequence>
<dbReference type="InterPro" id="IPR036388">
    <property type="entry name" value="WH-like_DNA-bd_sf"/>
</dbReference>
<feature type="DNA-binding region" description="OmpR/PhoB-type" evidence="5">
    <location>
        <begin position="132"/>
        <end position="230"/>
    </location>
</feature>
<keyword evidence="1 4" id="KW-0597">Phosphoprotein</keyword>
<proteinExistence type="predicted"/>
<evidence type="ECO:0000259" key="7">
    <source>
        <dbReference type="PROSITE" id="PS51755"/>
    </source>
</evidence>
<dbReference type="GO" id="GO:0000976">
    <property type="term" value="F:transcription cis-regulatory region binding"/>
    <property type="evidence" value="ECO:0007669"/>
    <property type="project" value="TreeGrafter"/>
</dbReference>
<dbReference type="GO" id="GO:0005829">
    <property type="term" value="C:cytosol"/>
    <property type="evidence" value="ECO:0007669"/>
    <property type="project" value="TreeGrafter"/>
</dbReference>
<organism evidence="8 9">
    <name type="scientific">Paraflavitalea soli</name>
    <dbReference type="NCBI Taxonomy" id="2315862"/>
    <lineage>
        <taxon>Bacteria</taxon>
        <taxon>Pseudomonadati</taxon>
        <taxon>Bacteroidota</taxon>
        <taxon>Chitinophagia</taxon>
        <taxon>Chitinophagales</taxon>
        <taxon>Chitinophagaceae</taxon>
        <taxon>Paraflavitalea</taxon>
    </lineage>
</organism>
<feature type="domain" description="OmpR/PhoB-type" evidence="7">
    <location>
        <begin position="132"/>
        <end position="230"/>
    </location>
</feature>
<dbReference type="Proteomes" id="UP000263900">
    <property type="component" value="Chromosome"/>
</dbReference>
<dbReference type="OrthoDB" id="9790442at2"/>
<keyword evidence="2" id="KW-0902">Two-component regulatory system</keyword>
<evidence type="ECO:0000313" key="9">
    <source>
        <dbReference type="Proteomes" id="UP000263900"/>
    </source>
</evidence>
<dbReference type="AlphaFoldDB" id="A0A3B7MLV4"/>
<dbReference type="SUPFAM" id="SSF52172">
    <property type="entry name" value="CheY-like"/>
    <property type="match status" value="1"/>
</dbReference>
<dbReference type="PANTHER" id="PTHR48111:SF40">
    <property type="entry name" value="PHOSPHATE REGULON TRANSCRIPTIONAL REGULATORY PROTEIN PHOB"/>
    <property type="match status" value="1"/>
</dbReference>
<dbReference type="CDD" id="cd00383">
    <property type="entry name" value="trans_reg_C"/>
    <property type="match status" value="1"/>
</dbReference>
<dbReference type="Gene3D" id="1.10.10.10">
    <property type="entry name" value="Winged helix-like DNA-binding domain superfamily/Winged helix DNA-binding domain"/>
    <property type="match status" value="1"/>
</dbReference>
<dbReference type="GO" id="GO:0000156">
    <property type="term" value="F:phosphorelay response regulator activity"/>
    <property type="evidence" value="ECO:0007669"/>
    <property type="project" value="TreeGrafter"/>
</dbReference>
<evidence type="ECO:0000256" key="2">
    <source>
        <dbReference type="ARBA" id="ARBA00023012"/>
    </source>
</evidence>
<keyword evidence="3 5" id="KW-0238">DNA-binding</keyword>
<dbReference type="PROSITE" id="PS50110">
    <property type="entry name" value="RESPONSE_REGULATORY"/>
    <property type="match status" value="1"/>
</dbReference>
<accession>A0A3B7MLV4</accession>
<feature type="domain" description="Response regulatory" evidence="6">
    <location>
        <begin position="4"/>
        <end position="120"/>
    </location>
</feature>
<dbReference type="SMART" id="SM00448">
    <property type="entry name" value="REC"/>
    <property type="match status" value="1"/>
</dbReference>
<evidence type="ECO:0000259" key="6">
    <source>
        <dbReference type="PROSITE" id="PS50110"/>
    </source>
</evidence>
<evidence type="ECO:0000313" key="8">
    <source>
        <dbReference type="EMBL" id="AXY73946.1"/>
    </source>
</evidence>
<reference evidence="8 9" key="1">
    <citation type="submission" date="2018-09" db="EMBL/GenBank/DDBJ databases">
        <title>Genome sequencing of strain 6GH32-13.</title>
        <authorList>
            <person name="Weon H.-Y."/>
            <person name="Heo J."/>
            <person name="Kwon S.-W."/>
        </authorList>
    </citation>
    <scope>NUCLEOTIDE SEQUENCE [LARGE SCALE GENOMIC DNA]</scope>
    <source>
        <strain evidence="8 9">5GH32-13</strain>
    </source>
</reference>
<evidence type="ECO:0000256" key="4">
    <source>
        <dbReference type="PROSITE-ProRule" id="PRU00169"/>
    </source>
</evidence>
<evidence type="ECO:0000256" key="5">
    <source>
        <dbReference type="PROSITE-ProRule" id="PRU01091"/>
    </source>
</evidence>
<feature type="modified residue" description="4-aspartylphosphate" evidence="4">
    <location>
        <position position="55"/>
    </location>
</feature>
<dbReference type="PANTHER" id="PTHR48111">
    <property type="entry name" value="REGULATOR OF RPOS"/>
    <property type="match status" value="1"/>
</dbReference>
<keyword evidence="9" id="KW-1185">Reference proteome</keyword>